<protein>
    <recommendedName>
        <fullName evidence="4">Thiol-disulfide isomerase/thioredoxin</fullName>
    </recommendedName>
</protein>
<dbReference type="InterPro" id="IPR036249">
    <property type="entry name" value="Thioredoxin-like_sf"/>
</dbReference>
<evidence type="ECO:0000313" key="3">
    <source>
        <dbReference type="Proteomes" id="UP000887222"/>
    </source>
</evidence>
<keyword evidence="1" id="KW-0732">Signal</keyword>
<dbReference type="EMBL" id="BPMK01000002">
    <property type="protein sequence ID" value="GIZ50590.1"/>
    <property type="molecule type" value="Genomic_DNA"/>
</dbReference>
<reference evidence="2 3" key="1">
    <citation type="journal article" date="2022" name="Int. J. Syst. Evol. Microbiol.">
        <title>Noviherbaspirillum aridicola sp. nov., isolated from an arid soil in Pakistan.</title>
        <authorList>
            <person name="Khan I.U."/>
            <person name="Saqib M."/>
            <person name="Amin A."/>
            <person name="Hussain F."/>
            <person name="Li L."/>
            <person name="Liu Y.H."/>
            <person name="Fang B.Z."/>
            <person name="Ahmed I."/>
            <person name="Li W.J."/>
        </authorList>
    </citation>
    <scope>NUCLEOTIDE SEQUENCE [LARGE SCALE GENOMIC DNA]</scope>
    <source>
        <strain evidence="2 3">NCCP-691</strain>
    </source>
</reference>
<evidence type="ECO:0000256" key="1">
    <source>
        <dbReference type="SAM" id="SignalP"/>
    </source>
</evidence>
<accession>A0ABQ4Q1C0</accession>
<dbReference type="Proteomes" id="UP000887222">
    <property type="component" value="Unassembled WGS sequence"/>
</dbReference>
<feature type="signal peptide" evidence="1">
    <location>
        <begin position="1"/>
        <end position="21"/>
    </location>
</feature>
<dbReference type="Gene3D" id="3.40.30.10">
    <property type="entry name" value="Glutaredoxin"/>
    <property type="match status" value="1"/>
</dbReference>
<comment type="caution">
    <text evidence="2">The sequence shown here is derived from an EMBL/GenBank/DDBJ whole genome shotgun (WGS) entry which is preliminary data.</text>
</comment>
<name>A0ABQ4Q1C0_9BURK</name>
<dbReference type="SUPFAM" id="SSF52833">
    <property type="entry name" value="Thioredoxin-like"/>
    <property type="match status" value="1"/>
</dbReference>
<evidence type="ECO:0008006" key="4">
    <source>
        <dbReference type="Google" id="ProtNLM"/>
    </source>
</evidence>
<gene>
    <name evidence="2" type="ORF">NCCP691_06040</name>
</gene>
<proteinExistence type="predicted"/>
<organism evidence="2 3">
    <name type="scientific">Noviherbaspirillum aridicola</name>
    <dbReference type="NCBI Taxonomy" id="2849687"/>
    <lineage>
        <taxon>Bacteria</taxon>
        <taxon>Pseudomonadati</taxon>
        <taxon>Pseudomonadota</taxon>
        <taxon>Betaproteobacteria</taxon>
        <taxon>Burkholderiales</taxon>
        <taxon>Oxalobacteraceae</taxon>
        <taxon>Noviherbaspirillum</taxon>
    </lineage>
</organism>
<feature type="chain" id="PRO_5045554112" description="Thiol-disulfide isomerase/thioredoxin" evidence="1">
    <location>
        <begin position="22"/>
        <end position="160"/>
    </location>
</feature>
<sequence>MKSSIAAVLLPLVLAWSPAIAAGRADIQPFGPDSLQKIEQTYRGQEFVLVLWSLDCVYCKASLNYLSGESRRRKLDIVTLSTDSADDPGAVAAMRQRLAQAGVRGQAWAFGDVAPEQLRHAIDPRWHGELPRSYWYDASGKRTAYSGVINADVLRRHLPR</sequence>
<keyword evidence="3" id="KW-1185">Reference proteome</keyword>
<evidence type="ECO:0000313" key="2">
    <source>
        <dbReference type="EMBL" id="GIZ50590.1"/>
    </source>
</evidence>